<dbReference type="GO" id="GO:0031297">
    <property type="term" value="P:replication fork processing"/>
    <property type="evidence" value="ECO:0007669"/>
    <property type="project" value="TreeGrafter"/>
</dbReference>
<evidence type="ECO:0000259" key="6">
    <source>
        <dbReference type="PROSITE" id="PS51192"/>
    </source>
</evidence>
<keyword evidence="3" id="KW-0539">Nucleus</keyword>
<dbReference type="PROSITE" id="PS51192">
    <property type="entry name" value="HELICASE_ATP_BIND_1"/>
    <property type="match status" value="1"/>
</dbReference>
<dbReference type="InterPro" id="IPR001650">
    <property type="entry name" value="Helicase_C-like"/>
</dbReference>
<dbReference type="InterPro" id="IPR038718">
    <property type="entry name" value="SNF2-like_sf"/>
</dbReference>
<sequence>MSSLTEEQRRRIEENRRRALELRAAKSENNNATIRSIGQQPPPTPKAPFENRSNLSTTTTPAQNFYRTTNNVPPKTDGAPTPSTSSRPTPKVPPPPFGTKPISGVASLITRDRFKVDMTFHQQAIAIFKSISGAQYSPQSKTWNFPVSEHAKLVSSMECLKPSVAVGWLPSTVLKMCRTSSPQSNNDDVDLSSIDPILVRALIPFQKEGVIFGIKRNGRVLIADDMGLGKTIQALGIAHYYLEDWPLLIVAPSSMRYKWRESIFQWLPTIPGGSITILETGKDTFKSSKVVIVSYDLLQRRHEEFSGFKVVIIDESHHLKNFKTARTKAALPILQNAKRVMLLSGTPALSRPIELFPQITAISKYMFSMNDFGIRYCNGKKSSYGWDYSGSSNMQELNIVLAETIMIRRLKSEVLKELPPKFRKLVSLDSIHIKLTSRELQAKAQAFNDGKHLKIGEAEKRKRLLEYYSESAKVKLPAVSSYISDLVEAGKKFICFAHHRTLIDGICEYLESVKCKYIRIDGNSSSEDRQYCADQFQSRDDIRVAVLSIMAANSGLTLTAAGLVVFAELYWNPGILTQAEDRAHRIGQEGSVVVEYLLAKGTADDVLWPMVQVKLNTLNEAGLSKDNFHDATATGYFSSAAMMNTSSSSNLSQTSQQKQIQDYFTKMESSTSKSTENNVMDTSSSSSNLSQTGQQKQIKDYFTASTSKNTENNDDAFDVSAEDDAILMQMMAGW</sequence>
<protein>
    <submittedName>
        <fullName evidence="9">SWI/SNF-related matrix-associated actin-dependent regulator of chromatin subfamily A-like protein 1</fullName>
    </submittedName>
</protein>
<dbReference type="Proteomes" id="UP000198287">
    <property type="component" value="Unassembled WGS sequence"/>
</dbReference>
<dbReference type="InterPro" id="IPR010003">
    <property type="entry name" value="HARP_dom"/>
</dbReference>
<dbReference type="OrthoDB" id="2801544at2759"/>
<feature type="compositionally biased region" description="Low complexity" evidence="5">
    <location>
        <begin position="80"/>
        <end position="89"/>
    </location>
</feature>
<dbReference type="STRING" id="158441.A0A226DMB6"/>
<dbReference type="GO" id="GO:0043596">
    <property type="term" value="C:nuclear replication fork"/>
    <property type="evidence" value="ECO:0007669"/>
    <property type="project" value="TreeGrafter"/>
</dbReference>
<evidence type="ECO:0000256" key="3">
    <source>
        <dbReference type="ARBA" id="ARBA00023242"/>
    </source>
</evidence>
<dbReference type="CDD" id="cd18010">
    <property type="entry name" value="DEXHc_HARP_SMARCAL1"/>
    <property type="match status" value="1"/>
</dbReference>
<organism evidence="9 10">
    <name type="scientific">Folsomia candida</name>
    <name type="common">Springtail</name>
    <dbReference type="NCBI Taxonomy" id="158441"/>
    <lineage>
        <taxon>Eukaryota</taxon>
        <taxon>Metazoa</taxon>
        <taxon>Ecdysozoa</taxon>
        <taxon>Arthropoda</taxon>
        <taxon>Hexapoda</taxon>
        <taxon>Collembola</taxon>
        <taxon>Entomobryomorpha</taxon>
        <taxon>Isotomoidea</taxon>
        <taxon>Isotomidae</taxon>
        <taxon>Proisotominae</taxon>
        <taxon>Folsomia</taxon>
    </lineage>
</organism>
<dbReference type="CDD" id="cd18793">
    <property type="entry name" value="SF2_C_SNF"/>
    <property type="match status" value="1"/>
</dbReference>
<dbReference type="PROSITE" id="PS51194">
    <property type="entry name" value="HELICASE_CTER"/>
    <property type="match status" value="1"/>
</dbReference>
<gene>
    <name evidence="9" type="ORF">Fcan01_18218</name>
</gene>
<evidence type="ECO:0000256" key="1">
    <source>
        <dbReference type="ARBA" id="ARBA00004123"/>
    </source>
</evidence>
<evidence type="ECO:0000313" key="9">
    <source>
        <dbReference type="EMBL" id="OXA46685.1"/>
    </source>
</evidence>
<proteinExistence type="inferred from homology"/>
<dbReference type="PROSITE" id="PS51467">
    <property type="entry name" value="HARP"/>
    <property type="match status" value="1"/>
</dbReference>
<feature type="compositionally biased region" description="Low complexity" evidence="5">
    <location>
        <begin position="647"/>
        <end position="656"/>
    </location>
</feature>
<evidence type="ECO:0000259" key="8">
    <source>
        <dbReference type="PROSITE" id="PS51467"/>
    </source>
</evidence>
<dbReference type="InterPro" id="IPR000330">
    <property type="entry name" value="SNF2_N"/>
</dbReference>
<dbReference type="InterPro" id="IPR049730">
    <property type="entry name" value="SNF2/RAD54-like_C"/>
</dbReference>
<feature type="region of interest" description="Disordered" evidence="5">
    <location>
        <begin position="647"/>
        <end position="697"/>
    </location>
</feature>
<dbReference type="GO" id="GO:0016787">
    <property type="term" value="F:hydrolase activity"/>
    <property type="evidence" value="ECO:0007669"/>
    <property type="project" value="UniProtKB-KW"/>
</dbReference>
<evidence type="ECO:0000313" key="10">
    <source>
        <dbReference type="Proteomes" id="UP000198287"/>
    </source>
</evidence>
<dbReference type="PANTHER" id="PTHR45766">
    <property type="entry name" value="DNA ANNEALING HELICASE AND ENDONUCLEASE ZRANB3 FAMILY MEMBER"/>
    <property type="match status" value="1"/>
</dbReference>
<dbReference type="Pfam" id="PF07443">
    <property type="entry name" value="HARP"/>
    <property type="match status" value="1"/>
</dbReference>
<dbReference type="Gene3D" id="3.40.50.300">
    <property type="entry name" value="P-loop containing nucleotide triphosphate hydrolases"/>
    <property type="match status" value="1"/>
</dbReference>
<keyword evidence="10" id="KW-1185">Reference proteome</keyword>
<feature type="compositionally biased region" description="Polar residues" evidence="5">
    <location>
        <begin position="677"/>
        <end position="696"/>
    </location>
</feature>
<dbReference type="PANTHER" id="PTHR45766:SF6">
    <property type="entry name" value="SWI_SNF-RELATED MATRIX-ASSOCIATED ACTIN-DEPENDENT REGULATOR OF CHROMATIN SUBFAMILY A-LIKE PROTEIN 1"/>
    <property type="match status" value="1"/>
</dbReference>
<feature type="domain" description="Helicase C-terminal" evidence="7">
    <location>
        <begin position="478"/>
        <end position="636"/>
    </location>
</feature>
<evidence type="ECO:0000256" key="4">
    <source>
        <dbReference type="PROSITE-ProRule" id="PRU00800"/>
    </source>
</evidence>
<evidence type="ECO:0000256" key="2">
    <source>
        <dbReference type="ARBA" id="ARBA00022801"/>
    </source>
</evidence>
<dbReference type="EMBL" id="LNIX01000014">
    <property type="protein sequence ID" value="OXA46685.1"/>
    <property type="molecule type" value="Genomic_DNA"/>
</dbReference>
<dbReference type="SMART" id="SM00490">
    <property type="entry name" value="HELICc"/>
    <property type="match status" value="1"/>
</dbReference>
<dbReference type="GO" id="GO:0005524">
    <property type="term" value="F:ATP binding"/>
    <property type="evidence" value="ECO:0007669"/>
    <property type="project" value="InterPro"/>
</dbReference>
<comment type="subcellular location">
    <subcellularLocation>
        <location evidence="1">Nucleus</location>
    </subcellularLocation>
</comment>
<reference evidence="9 10" key="1">
    <citation type="submission" date="2015-12" db="EMBL/GenBank/DDBJ databases">
        <title>The genome of Folsomia candida.</title>
        <authorList>
            <person name="Faddeeva A."/>
            <person name="Derks M.F."/>
            <person name="Anvar Y."/>
            <person name="Smit S."/>
            <person name="Van Straalen N."/>
            <person name="Roelofs D."/>
        </authorList>
    </citation>
    <scope>NUCLEOTIDE SEQUENCE [LARGE SCALE GENOMIC DNA]</scope>
    <source>
        <strain evidence="9 10">VU population</strain>
        <tissue evidence="9">Whole body</tissue>
    </source>
</reference>
<feature type="domain" description="Helicase ATP-binding" evidence="6">
    <location>
        <begin position="211"/>
        <end position="365"/>
    </location>
</feature>
<comment type="caution">
    <text evidence="9">The sequence shown here is derived from an EMBL/GenBank/DDBJ whole genome shotgun (WGS) entry which is preliminary data.</text>
</comment>
<evidence type="ECO:0000256" key="5">
    <source>
        <dbReference type="SAM" id="MobiDB-lite"/>
    </source>
</evidence>
<evidence type="ECO:0000259" key="7">
    <source>
        <dbReference type="PROSITE" id="PS51194"/>
    </source>
</evidence>
<dbReference type="SUPFAM" id="SSF52540">
    <property type="entry name" value="P-loop containing nucleoside triphosphate hydrolases"/>
    <property type="match status" value="2"/>
</dbReference>
<dbReference type="OMA" id="WTNDETK"/>
<dbReference type="InterPro" id="IPR014001">
    <property type="entry name" value="Helicase_ATP-bd"/>
</dbReference>
<dbReference type="Pfam" id="PF00271">
    <property type="entry name" value="Helicase_C"/>
    <property type="match status" value="1"/>
</dbReference>
<keyword evidence="2" id="KW-0378">Hydrolase</keyword>
<dbReference type="Gene3D" id="3.40.50.10810">
    <property type="entry name" value="Tandem AAA-ATPase domain"/>
    <property type="match status" value="1"/>
</dbReference>
<dbReference type="SMART" id="SM00487">
    <property type="entry name" value="DEXDc"/>
    <property type="match status" value="1"/>
</dbReference>
<accession>A0A226DMB6</accession>
<feature type="compositionally biased region" description="Polar residues" evidence="5">
    <location>
        <begin position="27"/>
        <end position="39"/>
    </location>
</feature>
<feature type="compositionally biased region" description="Low complexity" evidence="5">
    <location>
        <begin position="666"/>
        <end position="676"/>
    </location>
</feature>
<dbReference type="AlphaFoldDB" id="A0A226DMB6"/>
<name>A0A226DMB6_FOLCA</name>
<dbReference type="GO" id="GO:0006281">
    <property type="term" value="P:DNA repair"/>
    <property type="evidence" value="ECO:0007669"/>
    <property type="project" value="TreeGrafter"/>
</dbReference>
<dbReference type="Pfam" id="PF00176">
    <property type="entry name" value="SNF2-rel_dom"/>
    <property type="match status" value="1"/>
</dbReference>
<dbReference type="InterPro" id="IPR027417">
    <property type="entry name" value="P-loop_NTPase"/>
</dbReference>
<feature type="compositionally biased region" description="Polar residues" evidence="5">
    <location>
        <begin position="51"/>
        <end position="73"/>
    </location>
</feature>
<comment type="similarity">
    <text evidence="4">Belongs to the SNF2/RAD54 helicase family. SMARCAL1 subfamily.</text>
</comment>
<feature type="compositionally biased region" description="Basic and acidic residues" evidence="5">
    <location>
        <begin position="1"/>
        <end position="26"/>
    </location>
</feature>
<feature type="domain" description="HARP" evidence="8">
    <location>
        <begin position="96"/>
        <end position="170"/>
    </location>
</feature>
<feature type="region of interest" description="Disordered" evidence="5">
    <location>
        <begin position="1"/>
        <end position="100"/>
    </location>
</feature>